<organism evidence="2 3">
    <name type="scientific">Nepenthes gracilis</name>
    <name type="common">Slender pitcher plant</name>
    <dbReference type="NCBI Taxonomy" id="150966"/>
    <lineage>
        <taxon>Eukaryota</taxon>
        <taxon>Viridiplantae</taxon>
        <taxon>Streptophyta</taxon>
        <taxon>Embryophyta</taxon>
        <taxon>Tracheophyta</taxon>
        <taxon>Spermatophyta</taxon>
        <taxon>Magnoliopsida</taxon>
        <taxon>eudicotyledons</taxon>
        <taxon>Gunneridae</taxon>
        <taxon>Pentapetalae</taxon>
        <taxon>Caryophyllales</taxon>
        <taxon>Nepenthaceae</taxon>
        <taxon>Nepenthes</taxon>
    </lineage>
</organism>
<comment type="caution">
    <text evidence="2">The sequence shown here is derived from an EMBL/GenBank/DDBJ whole genome shotgun (WGS) entry which is preliminary data.</text>
</comment>
<proteinExistence type="predicted"/>
<accession>A0AAD3SPF8</accession>
<feature type="compositionally biased region" description="Polar residues" evidence="1">
    <location>
        <begin position="1"/>
        <end position="10"/>
    </location>
</feature>
<evidence type="ECO:0000256" key="1">
    <source>
        <dbReference type="SAM" id="MobiDB-lite"/>
    </source>
</evidence>
<evidence type="ECO:0000313" key="3">
    <source>
        <dbReference type="Proteomes" id="UP001279734"/>
    </source>
</evidence>
<feature type="region of interest" description="Disordered" evidence="1">
    <location>
        <begin position="1"/>
        <end position="48"/>
    </location>
</feature>
<name>A0AAD3SPF8_NEPGR</name>
<evidence type="ECO:0000313" key="2">
    <source>
        <dbReference type="EMBL" id="GMH15605.1"/>
    </source>
</evidence>
<dbReference type="EMBL" id="BSYO01000015">
    <property type="protein sequence ID" value="GMH15605.1"/>
    <property type="molecule type" value="Genomic_DNA"/>
</dbReference>
<dbReference type="AlphaFoldDB" id="A0AAD3SPF8"/>
<dbReference type="Proteomes" id="UP001279734">
    <property type="component" value="Unassembled WGS sequence"/>
</dbReference>
<sequence length="230" mass="24923">MTTRQGSTCDQIGAPQSDATQHSVVNRISHQPKSKKPQHLEQREPATESTKSAYLPGCASAAPNFELCEVCEFDVCGADIDEGLLLMVIAILDGPVSLSCHGVLECLLYMKRWLVALHASDGVDIVGVVVLVFVPRCWSWMFATHERGPRCRCGGITGFVEACWGTLADLMGWGCNSLIACSRFSTPMALLLQVVELVVCQQLPFHGVASAGCLEHRMTPGCEMQLLVVC</sequence>
<feature type="compositionally biased region" description="Polar residues" evidence="1">
    <location>
        <begin position="17"/>
        <end position="29"/>
    </location>
</feature>
<keyword evidence="3" id="KW-1185">Reference proteome</keyword>
<reference evidence="2" key="1">
    <citation type="submission" date="2023-05" db="EMBL/GenBank/DDBJ databases">
        <title>Nepenthes gracilis genome sequencing.</title>
        <authorList>
            <person name="Fukushima K."/>
        </authorList>
    </citation>
    <scope>NUCLEOTIDE SEQUENCE</scope>
    <source>
        <strain evidence="2">SING2019-196</strain>
    </source>
</reference>
<gene>
    <name evidence="2" type="ORF">Nepgr_017446</name>
</gene>
<protein>
    <submittedName>
        <fullName evidence="2">Uncharacterized protein</fullName>
    </submittedName>
</protein>